<feature type="region of interest" description="Disordered" evidence="1">
    <location>
        <begin position="290"/>
        <end position="324"/>
    </location>
</feature>
<keyword evidence="4" id="KW-1185">Reference proteome</keyword>
<evidence type="ECO:0000256" key="1">
    <source>
        <dbReference type="SAM" id="MobiDB-lite"/>
    </source>
</evidence>
<evidence type="ECO:0000256" key="2">
    <source>
        <dbReference type="SAM" id="Phobius"/>
    </source>
</evidence>
<evidence type="ECO:0000313" key="3">
    <source>
        <dbReference type="EMBL" id="WWC92074.1"/>
    </source>
</evidence>
<proteinExistence type="predicted"/>
<organism evidence="3 4">
    <name type="scientific">Kwoniella dendrophila CBS 6074</name>
    <dbReference type="NCBI Taxonomy" id="1295534"/>
    <lineage>
        <taxon>Eukaryota</taxon>
        <taxon>Fungi</taxon>
        <taxon>Dikarya</taxon>
        <taxon>Basidiomycota</taxon>
        <taxon>Agaricomycotina</taxon>
        <taxon>Tremellomycetes</taxon>
        <taxon>Tremellales</taxon>
        <taxon>Cryptococcaceae</taxon>
        <taxon>Kwoniella</taxon>
    </lineage>
</organism>
<feature type="compositionally biased region" description="Polar residues" evidence="1">
    <location>
        <begin position="454"/>
        <end position="473"/>
    </location>
</feature>
<protein>
    <recommendedName>
        <fullName evidence="5">Dystroglycan-type cadherin-like domain-containing protein</fullName>
    </recommendedName>
</protein>
<feature type="transmembrane region" description="Helical" evidence="2">
    <location>
        <begin position="329"/>
        <end position="349"/>
    </location>
</feature>
<feature type="compositionally biased region" description="Polar residues" evidence="1">
    <location>
        <begin position="301"/>
        <end position="314"/>
    </location>
</feature>
<dbReference type="Proteomes" id="UP001355207">
    <property type="component" value="Chromosome 10"/>
</dbReference>
<feature type="compositionally biased region" description="Acidic residues" evidence="1">
    <location>
        <begin position="548"/>
        <end position="557"/>
    </location>
</feature>
<keyword evidence="2" id="KW-1133">Transmembrane helix</keyword>
<accession>A0AAX4K4I2</accession>
<dbReference type="AlphaFoldDB" id="A0AAX4K4I2"/>
<keyword evidence="2" id="KW-0472">Membrane</keyword>
<dbReference type="EMBL" id="CP144107">
    <property type="protein sequence ID" value="WWC92074.1"/>
    <property type="molecule type" value="Genomic_DNA"/>
</dbReference>
<dbReference type="GeneID" id="91097697"/>
<reference evidence="3 4" key="1">
    <citation type="submission" date="2024-01" db="EMBL/GenBank/DDBJ databases">
        <title>Comparative genomics of Cryptococcus and Kwoniella reveals pathogenesis evolution and contrasting modes of karyotype evolution via chromosome fusion or intercentromeric recombination.</title>
        <authorList>
            <person name="Coelho M.A."/>
            <person name="David-Palma M."/>
            <person name="Shea T."/>
            <person name="Bowers K."/>
            <person name="McGinley-Smith S."/>
            <person name="Mohammad A.W."/>
            <person name="Gnirke A."/>
            <person name="Yurkov A.M."/>
            <person name="Nowrousian M."/>
            <person name="Sun S."/>
            <person name="Cuomo C.A."/>
            <person name="Heitman J."/>
        </authorList>
    </citation>
    <scope>NUCLEOTIDE SEQUENCE [LARGE SCALE GENOMIC DNA]</scope>
    <source>
        <strain evidence="3 4">CBS 6074</strain>
    </source>
</reference>
<feature type="compositionally biased region" description="Basic and acidic residues" evidence="1">
    <location>
        <begin position="500"/>
        <end position="519"/>
    </location>
</feature>
<evidence type="ECO:0008006" key="5">
    <source>
        <dbReference type="Google" id="ProtNLM"/>
    </source>
</evidence>
<keyword evidence="2" id="KW-0812">Transmembrane</keyword>
<feature type="region of interest" description="Disordered" evidence="1">
    <location>
        <begin position="453"/>
        <end position="485"/>
    </location>
</feature>
<gene>
    <name evidence="3" type="ORF">L201_007028</name>
</gene>
<name>A0AAX4K4I2_9TREE</name>
<sequence length="659" mass="71230">MTTPTQCGTSLVRWSGDTGPYHLLLTPTAFKEYGYNVWIESIPDGTNAYNLTIQQPAGLQYLLTVWGSSGIQYAATTDVMTVGSPITPGTTCFLSDDAILNLYTFSFNLTSESGNSPPQCSNISLTWPSSLESNVTSDYVPMNQITTTTQAARRSIPSPQAGIEPNLPVNIDSRMDLDIFEERDASSSEHAGNTTHPPTMFGIIPLGNSFSIPITYSRTSKYAKYLPESALSDNPTTFTSQGTTHLNWTVDMAKGTRFILVAGIGSQEKWASGGSSTLFTVGQGGTGCVGSEQNGGGVPSITATSDGPTSTAGDSSPPPPNSSPVKRTVIASVLSVIGTLAIVALIFMCRRARQRRRANVVVAGGSSKKGGNTKGGIIVNQYTTDSDTPLDLIASRSEGQVIPPRLSPLVFGQDDTHDNNGNTNAIANGNITPISPINPFEDTPYKQPFIPGPSRSTTVDESGTGTGTWSSIASPIRGNTIPRGSSQDALLQYTEGFTSMRHDSPSNIRNDHRYDREDGTYQSNQGLSSGTYQSSRSGPLHLHNAQIEGDEEEEEDVSDLKRETMAYLGEGTSNTRGMGGRTGAQSVSSAPPGRRRRQQTQHSQEPEIEFRIHRDAGRVRPPTSQQQKNNVMELPPRYDEVNWEEERQNEREELERQTR</sequence>
<feature type="compositionally biased region" description="Polar residues" evidence="1">
    <location>
        <begin position="520"/>
        <end position="537"/>
    </location>
</feature>
<feature type="region of interest" description="Disordered" evidence="1">
    <location>
        <begin position="497"/>
        <end position="659"/>
    </location>
</feature>
<feature type="compositionally biased region" description="Basic and acidic residues" evidence="1">
    <location>
        <begin position="604"/>
        <end position="618"/>
    </location>
</feature>
<evidence type="ECO:0000313" key="4">
    <source>
        <dbReference type="Proteomes" id="UP001355207"/>
    </source>
</evidence>
<dbReference type="RefSeq" id="XP_066078836.1">
    <property type="nucleotide sequence ID" value="XM_066222739.1"/>
</dbReference>
<feature type="compositionally biased region" description="Basic and acidic residues" evidence="1">
    <location>
        <begin position="636"/>
        <end position="659"/>
    </location>
</feature>